<evidence type="ECO:0000313" key="15">
    <source>
        <dbReference type="Proteomes" id="UP001208570"/>
    </source>
</evidence>
<name>A0AAD9K943_9ANNE</name>
<gene>
    <name evidence="14" type="ORF">LSH36_32g22025</name>
</gene>
<accession>A0AAD9K943</accession>
<dbReference type="GO" id="GO:0005886">
    <property type="term" value="C:plasma membrane"/>
    <property type="evidence" value="ECO:0007669"/>
    <property type="project" value="TreeGrafter"/>
</dbReference>
<organism evidence="14 15">
    <name type="scientific">Paralvinella palmiformis</name>
    <dbReference type="NCBI Taxonomy" id="53620"/>
    <lineage>
        <taxon>Eukaryota</taxon>
        <taxon>Metazoa</taxon>
        <taxon>Spiralia</taxon>
        <taxon>Lophotrochozoa</taxon>
        <taxon>Annelida</taxon>
        <taxon>Polychaeta</taxon>
        <taxon>Sedentaria</taxon>
        <taxon>Canalipalpata</taxon>
        <taxon>Terebellida</taxon>
        <taxon>Terebelliformia</taxon>
        <taxon>Alvinellidae</taxon>
        <taxon>Paralvinella</taxon>
    </lineage>
</organism>
<dbReference type="AlphaFoldDB" id="A0AAD9K943"/>
<evidence type="ECO:0000256" key="10">
    <source>
        <dbReference type="ARBA" id="ARBA00023136"/>
    </source>
</evidence>
<dbReference type="PANTHER" id="PTHR45627">
    <property type="entry name" value="ADENYLATE CYCLASE TYPE 1"/>
    <property type="match status" value="1"/>
</dbReference>
<evidence type="ECO:0000256" key="6">
    <source>
        <dbReference type="ARBA" id="ARBA00022741"/>
    </source>
</evidence>
<evidence type="ECO:0000259" key="13">
    <source>
        <dbReference type="Pfam" id="PF00211"/>
    </source>
</evidence>
<feature type="non-terminal residue" evidence="14">
    <location>
        <position position="171"/>
    </location>
</feature>
<keyword evidence="15" id="KW-1185">Reference proteome</keyword>
<dbReference type="InterPro" id="IPR029787">
    <property type="entry name" value="Nucleotide_cyclase"/>
</dbReference>
<evidence type="ECO:0000313" key="14">
    <source>
        <dbReference type="EMBL" id="KAK2167129.1"/>
    </source>
</evidence>
<evidence type="ECO:0000256" key="8">
    <source>
        <dbReference type="ARBA" id="ARBA00022842"/>
    </source>
</evidence>
<keyword evidence="10 12" id="KW-0472">Membrane</keyword>
<dbReference type="GO" id="GO:0004016">
    <property type="term" value="F:adenylate cyclase activity"/>
    <property type="evidence" value="ECO:0007669"/>
    <property type="project" value="UniProtKB-EC"/>
</dbReference>
<comment type="caution">
    <text evidence="14">The sequence shown here is derived from an EMBL/GenBank/DDBJ whole genome shotgun (WGS) entry which is preliminary data.</text>
</comment>
<comment type="catalytic activity">
    <reaction evidence="1">
        <text>ATP = 3',5'-cyclic AMP + diphosphate</text>
        <dbReference type="Rhea" id="RHEA:15389"/>
        <dbReference type="ChEBI" id="CHEBI:30616"/>
        <dbReference type="ChEBI" id="CHEBI:33019"/>
        <dbReference type="ChEBI" id="CHEBI:58165"/>
        <dbReference type="EC" id="4.6.1.1"/>
    </reaction>
</comment>
<dbReference type="PANTHER" id="PTHR45627:SF30">
    <property type="entry name" value="ADENYLATE CYCLASE TYPE 3"/>
    <property type="match status" value="1"/>
</dbReference>
<evidence type="ECO:0000256" key="11">
    <source>
        <dbReference type="ARBA" id="ARBA00023239"/>
    </source>
</evidence>
<evidence type="ECO:0000256" key="2">
    <source>
        <dbReference type="ARBA" id="ARBA00004141"/>
    </source>
</evidence>
<evidence type="ECO:0000256" key="9">
    <source>
        <dbReference type="ARBA" id="ARBA00022989"/>
    </source>
</evidence>
<dbReference type="GO" id="GO:0007189">
    <property type="term" value="P:adenylate cyclase-activating G protein-coupled receptor signaling pathway"/>
    <property type="evidence" value="ECO:0007669"/>
    <property type="project" value="TreeGrafter"/>
</dbReference>
<dbReference type="SUPFAM" id="SSF55073">
    <property type="entry name" value="Nucleotide cyclase"/>
    <property type="match status" value="1"/>
</dbReference>
<evidence type="ECO:0000256" key="4">
    <source>
        <dbReference type="ARBA" id="ARBA00022692"/>
    </source>
</evidence>
<dbReference type="GO" id="GO:0035556">
    <property type="term" value="P:intracellular signal transduction"/>
    <property type="evidence" value="ECO:0007669"/>
    <property type="project" value="InterPro"/>
</dbReference>
<dbReference type="GO" id="GO:0006171">
    <property type="term" value="P:cAMP biosynthetic process"/>
    <property type="evidence" value="ECO:0007669"/>
    <property type="project" value="TreeGrafter"/>
</dbReference>
<keyword evidence="6" id="KW-0547">Nucleotide-binding</keyword>
<evidence type="ECO:0000256" key="5">
    <source>
        <dbReference type="ARBA" id="ARBA00022723"/>
    </source>
</evidence>
<dbReference type="Gene3D" id="3.30.70.1230">
    <property type="entry name" value="Nucleotide cyclase"/>
    <property type="match status" value="1"/>
</dbReference>
<reference evidence="14" key="1">
    <citation type="journal article" date="2023" name="Mol. Biol. Evol.">
        <title>Third-Generation Sequencing Reveals the Adaptive Role of the Epigenome in Three Deep-Sea Polychaetes.</title>
        <authorList>
            <person name="Perez M."/>
            <person name="Aroh O."/>
            <person name="Sun Y."/>
            <person name="Lan Y."/>
            <person name="Juniper S.K."/>
            <person name="Young C.R."/>
            <person name="Angers B."/>
            <person name="Qian P.Y."/>
        </authorList>
    </citation>
    <scope>NUCLEOTIDE SEQUENCE</scope>
    <source>
        <strain evidence="14">P08H-3</strain>
    </source>
</reference>
<dbReference type="EC" id="4.6.1.1" evidence="3"/>
<dbReference type="GO" id="GO:0005524">
    <property type="term" value="F:ATP binding"/>
    <property type="evidence" value="ECO:0007669"/>
    <property type="project" value="UniProtKB-KW"/>
</dbReference>
<dbReference type="EMBL" id="JAODUP010000032">
    <property type="protein sequence ID" value="KAK2167129.1"/>
    <property type="molecule type" value="Genomic_DNA"/>
</dbReference>
<dbReference type="Pfam" id="PF00211">
    <property type="entry name" value="Guanylate_cyc"/>
    <property type="match status" value="1"/>
</dbReference>
<evidence type="ECO:0000256" key="7">
    <source>
        <dbReference type="ARBA" id="ARBA00022840"/>
    </source>
</evidence>
<evidence type="ECO:0000256" key="12">
    <source>
        <dbReference type="SAM" id="Phobius"/>
    </source>
</evidence>
<keyword evidence="8" id="KW-0460">Magnesium</keyword>
<dbReference type="Proteomes" id="UP001208570">
    <property type="component" value="Unassembled WGS sequence"/>
</dbReference>
<dbReference type="InterPro" id="IPR001054">
    <property type="entry name" value="A/G_cyclase"/>
</dbReference>
<evidence type="ECO:0000256" key="1">
    <source>
        <dbReference type="ARBA" id="ARBA00001593"/>
    </source>
</evidence>
<keyword evidence="5" id="KW-0479">Metal-binding</keyword>
<keyword evidence="4 12" id="KW-0812">Transmembrane</keyword>
<keyword evidence="9 12" id="KW-1133">Transmembrane helix</keyword>
<feature type="domain" description="Guanylate cyclase" evidence="13">
    <location>
        <begin position="104"/>
        <end position="171"/>
    </location>
</feature>
<comment type="subcellular location">
    <subcellularLocation>
        <location evidence="2">Membrane</location>
        <topology evidence="2">Multi-pass membrane protein</topology>
    </subcellularLocation>
</comment>
<keyword evidence="11" id="KW-0456">Lyase</keyword>
<feature type="transmembrane region" description="Helical" evidence="12">
    <location>
        <begin position="29"/>
        <end position="48"/>
    </location>
</feature>
<protein>
    <recommendedName>
        <fullName evidence="3">adenylate cyclase</fullName>
        <ecNumber evidence="3">4.6.1.1</ecNumber>
    </recommendedName>
</protein>
<proteinExistence type="predicted"/>
<evidence type="ECO:0000256" key="3">
    <source>
        <dbReference type="ARBA" id="ARBA00012201"/>
    </source>
</evidence>
<keyword evidence="7" id="KW-0067">ATP-binding</keyword>
<sequence length="171" mass="19476">MLAYLGSIYKSGCLATFGAHIKQSQLGQITWALLCSGILLLSHFLAALERLSRKLHFYKTKMTDLKHHAEILKCKNEALVYNILPAHVAKDFIGVRRDDEERFKTITKIKTIGSTFMAASGISVIDSSKNVKNEDNTTRWQHLADLIEFILAMKDCLIRINEQSFNNFMLR</sequence>
<dbReference type="GO" id="GO:0046872">
    <property type="term" value="F:metal ion binding"/>
    <property type="evidence" value="ECO:0007669"/>
    <property type="project" value="UniProtKB-KW"/>
</dbReference>